<dbReference type="Gene3D" id="3.40.50.1000">
    <property type="entry name" value="HAD superfamily/HAD-like"/>
    <property type="match status" value="2"/>
</dbReference>
<feature type="compositionally biased region" description="Low complexity" evidence="12">
    <location>
        <begin position="1110"/>
        <end position="1120"/>
    </location>
</feature>
<feature type="transmembrane region" description="Helical" evidence="13">
    <location>
        <begin position="1294"/>
        <end position="1312"/>
    </location>
</feature>
<evidence type="ECO:0000313" key="15">
    <source>
        <dbReference type="EMBL" id="GKT21907.1"/>
    </source>
</evidence>
<accession>A0ABQ5JXZ1</accession>
<protein>
    <recommendedName>
        <fullName evidence="14">P-type ATPase A domain-containing protein</fullName>
    </recommendedName>
</protein>
<feature type="region of interest" description="Disordered" evidence="12">
    <location>
        <begin position="1"/>
        <end position="26"/>
    </location>
</feature>
<dbReference type="InterPro" id="IPR006544">
    <property type="entry name" value="P-type_TPase_V"/>
</dbReference>
<dbReference type="InterPro" id="IPR023299">
    <property type="entry name" value="ATPase_P-typ_cyto_dom_N"/>
</dbReference>
<feature type="transmembrane region" description="Helical" evidence="13">
    <location>
        <begin position="1363"/>
        <end position="1385"/>
    </location>
</feature>
<organism evidence="15 16">
    <name type="scientific">Aduncisulcus paluster</name>
    <dbReference type="NCBI Taxonomy" id="2918883"/>
    <lineage>
        <taxon>Eukaryota</taxon>
        <taxon>Metamonada</taxon>
        <taxon>Carpediemonas-like organisms</taxon>
        <taxon>Aduncisulcus</taxon>
    </lineage>
</organism>
<feature type="transmembrane region" description="Helical" evidence="13">
    <location>
        <begin position="66"/>
        <end position="86"/>
    </location>
</feature>
<feature type="transmembrane region" description="Helical" evidence="13">
    <location>
        <begin position="1324"/>
        <end position="1343"/>
    </location>
</feature>
<keyword evidence="7" id="KW-0460">Magnesium</keyword>
<keyword evidence="3 13" id="KW-0812">Transmembrane</keyword>
<gene>
    <name evidence="15" type="ORF">ADUPG1_012011</name>
</gene>
<feature type="transmembrane region" description="Helical" evidence="13">
    <location>
        <begin position="250"/>
        <end position="273"/>
    </location>
</feature>
<dbReference type="SUPFAM" id="SSF81653">
    <property type="entry name" value="Calcium ATPase, transduction domain A"/>
    <property type="match status" value="1"/>
</dbReference>
<evidence type="ECO:0000256" key="1">
    <source>
        <dbReference type="ARBA" id="ARBA00004141"/>
    </source>
</evidence>
<dbReference type="SUPFAM" id="SSF81665">
    <property type="entry name" value="Calcium ATPase, transmembrane domain M"/>
    <property type="match status" value="1"/>
</dbReference>
<comment type="subcellular location">
    <subcellularLocation>
        <location evidence="1">Membrane</location>
        <topology evidence="1">Multi-pass membrane protein</topology>
    </subcellularLocation>
</comment>
<evidence type="ECO:0000256" key="3">
    <source>
        <dbReference type="ARBA" id="ARBA00022692"/>
    </source>
</evidence>
<dbReference type="Gene3D" id="3.40.1110.10">
    <property type="entry name" value="Calcium-transporting ATPase, cytoplasmic domain N"/>
    <property type="match status" value="1"/>
</dbReference>
<dbReference type="Pfam" id="PF00122">
    <property type="entry name" value="E1-E2_ATPase"/>
    <property type="match status" value="1"/>
</dbReference>
<evidence type="ECO:0000256" key="4">
    <source>
        <dbReference type="ARBA" id="ARBA00022723"/>
    </source>
</evidence>
<proteinExistence type="predicted"/>
<keyword evidence="9 13" id="KW-1133">Transmembrane helix</keyword>
<feature type="region of interest" description="Disordered" evidence="12">
    <location>
        <begin position="1071"/>
        <end position="1093"/>
    </location>
</feature>
<keyword evidence="8" id="KW-1278">Translocase</keyword>
<evidence type="ECO:0000259" key="14">
    <source>
        <dbReference type="Pfam" id="PF00122"/>
    </source>
</evidence>
<evidence type="ECO:0000256" key="12">
    <source>
        <dbReference type="SAM" id="MobiDB-lite"/>
    </source>
</evidence>
<evidence type="ECO:0000256" key="2">
    <source>
        <dbReference type="ARBA" id="ARBA00022553"/>
    </source>
</evidence>
<dbReference type="InterPro" id="IPR018303">
    <property type="entry name" value="ATPase_P-typ_P_site"/>
</dbReference>
<feature type="compositionally biased region" description="Polar residues" evidence="12">
    <location>
        <begin position="902"/>
        <end position="911"/>
    </location>
</feature>
<sequence>MSARFSVQNTNSSVGENESLTDNWRGSNSTAIPPPPLWKHFVTEIVSPFYIFQLFAIVVWSLDDYFLYGSCILLISIVSLIISLVATRKSMNNIYQLSLNKESVFVHNNPADCSTLSSSTSFHIKQCDDLRTGDVIKLMPPCVIPADIVLLDGVEGVVDEQMLTGESVPVVKVSCDRLKDSSALPKLPISLKEEEELHVLYGGTKFLSTTTNYPEVLAVVVRTGFKTAKGKLLLTLTKPRGSDFSFEKDGFTFLVCLAVIAILGFIVSAIRFASLGVCWQQIVLRACDVITVVIPPTLPAILSVGTSFAVGMLQTRRISTTVPSATTSAGGVDCVVLDKTGTITTDSLHVCGVVAADTAQAMASFEGLPANAICEIEDVSCLSTRDKQSPMLHCLSVAHSLSRLNGAVVGDTLDKAAFDVSGGRIIGKDEVESIWLKQSKAYLSPSSSIARSITMPPVISKSICGVIAEDPTRINIPTSLIVRRFPFSSETKRMSVLCAYLDDTIPLLSSSSSSSSSSSESESRTLSESVRELYVKGAPDVIISLSNPESVPLAIHGTLKNIEEMGYRVIACARKTFKRVPMDSGATGDDSELYVALGSSSDDLDSTSTAPLDLITCSRDEVEHSLEFLGLVVVSNPLKQHSLGAISTIRQCGVPVIIATGDAVLTGVNVSVQGGVVNEDDVVYHSVVTKNPISGEDEISWNVVECTNTRRHLPPSLDPVSLRPVTCLEASTDNDDAESISTLSVSSAAGQGGSLAFSSSSLSSLSKSLASGTAHQVPIFTHSHGYRVAVSGAALELLVKDHETVVKHRLEVIARQKEEAELARLRTSKKRKSSSPVISLIRSSRFSASKSNDIVANINERFAEEEEEEELLHEGVSLLSKSPVRDILGDNEDDSLPIAMTSGATVPSTRSPSREDSKVSSAVCDVQEEGEVDEENVHISVNPSTSPTTLERVMQYACVFGRVKPFQKVQIINILQSLACRVMMIGDGGNDVGALRCASVGMSLRANDTEDPKDNEDSDVDVEEENGATTFEIDAPPCSLDIGVDLERGDMAIICEDNKLLVGSDEYCSTKSSKGSCPMSQSQLEGPPGSSSCSSSTLMSYSGSCSSSVGSSLGNSSVVGMEKSQKKKKRRRRRRKKHHSNHENQASVAAPITSQSSSLNAAHTLLSIGRASLVTSFRGFKFMILYSMFQFICVSSLYWINSNLSDFQWIWTDLIVIWPIAIAMCSQKPTEKLASTPCWRRLICSPIVMAVVAHTLTAAISQAIVRVALEHQPWFVPLHEDSKSDNVYCWENTVAFLFTNYQYIFGGIALCFYSPHLEGLHKNVPLIISALLLLGINTWLLLFPTDWAISIFGLTDVREHRSFCLFVLFIAIVHFVMMLIVEVVLELEIFSFFRESVKDIHKKRMFQIAQVVEEEVFSEIPN</sequence>
<dbReference type="EMBL" id="BQXS01012353">
    <property type="protein sequence ID" value="GKT21907.1"/>
    <property type="molecule type" value="Genomic_DNA"/>
</dbReference>
<reference evidence="15" key="1">
    <citation type="submission" date="2022-03" db="EMBL/GenBank/DDBJ databases">
        <title>Draft genome sequence of Aduncisulcus paluster, a free-living microaerophilic Fornicata.</title>
        <authorList>
            <person name="Yuyama I."/>
            <person name="Kume K."/>
            <person name="Tamura T."/>
            <person name="Inagaki Y."/>
            <person name="Hashimoto T."/>
        </authorList>
    </citation>
    <scope>NUCLEOTIDE SEQUENCE</scope>
    <source>
        <strain evidence="15">NY0171</strain>
    </source>
</reference>
<evidence type="ECO:0000256" key="9">
    <source>
        <dbReference type="ARBA" id="ARBA00022989"/>
    </source>
</evidence>
<dbReference type="InterPro" id="IPR008250">
    <property type="entry name" value="ATPase_P-typ_transduc_dom_A_sf"/>
</dbReference>
<evidence type="ECO:0000256" key="13">
    <source>
        <dbReference type="SAM" id="Phobius"/>
    </source>
</evidence>
<keyword evidence="16" id="KW-1185">Reference proteome</keyword>
<keyword evidence="10 13" id="KW-0472">Membrane</keyword>
<feature type="compositionally biased region" description="Polar residues" evidence="12">
    <location>
        <begin position="1143"/>
        <end position="1152"/>
    </location>
</feature>
<feature type="compositionally biased region" description="Polar residues" evidence="12">
    <location>
        <begin position="1071"/>
        <end position="1084"/>
    </location>
</feature>
<feature type="domain" description="P-type ATPase A" evidence="14">
    <location>
        <begin position="125"/>
        <end position="233"/>
    </location>
</feature>
<evidence type="ECO:0000256" key="5">
    <source>
        <dbReference type="ARBA" id="ARBA00022741"/>
    </source>
</evidence>
<feature type="transmembrane region" description="Helical" evidence="13">
    <location>
        <begin position="41"/>
        <end position="60"/>
    </location>
</feature>
<evidence type="ECO:0000313" key="16">
    <source>
        <dbReference type="Proteomes" id="UP001057375"/>
    </source>
</evidence>
<dbReference type="Gene3D" id="2.70.150.10">
    <property type="entry name" value="Calcium-transporting ATPase, cytoplasmic transduction domain A"/>
    <property type="match status" value="1"/>
</dbReference>
<keyword evidence="6" id="KW-0067">ATP-binding</keyword>
<feature type="compositionally biased region" description="Basic residues" evidence="12">
    <location>
        <begin position="1125"/>
        <end position="1140"/>
    </location>
</feature>
<evidence type="ECO:0000256" key="8">
    <source>
        <dbReference type="ARBA" id="ARBA00022967"/>
    </source>
</evidence>
<dbReference type="InterPro" id="IPR059000">
    <property type="entry name" value="ATPase_P-type_domA"/>
</dbReference>
<dbReference type="InterPro" id="IPR023298">
    <property type="entry name" value="ATPase_P-typ_TM_dom_sf"/>
</dbReference>
<dbReference type="Proteomes" id="UP001057375">
    <property type="component" value="Unassembled WGS sequence"/>
</dbReference>
<dbReference type="SUPFAM" id="SSF56784">
    <property type="entry name" value="HAD-like"/>
    <property type="match status" value="1"/>
</dbReference>
<dbReference type="SUPFAM" id="SSF81660">
    <property type="entry name" value="Metal cation-transporting ATPase, ATP-binding domain N"/>
    <property type="match status" value="1"/>
</dbReference>
<evidence type="ECO:0000256" key="11">
    <source>
        <dbReference type="ARBA" id="ARBA00049360"/>
    </source>
</evidence>
<dbReference type="PANTHER" id="PTHR45630">
    <property type="entry name" value="CATION-TRANSPORTING ATPASE-RELATED"/>
    <property type="match status" value="1"/>
</dbReference>
<feature type="region of interest" description="Disordered" evidence="12">
    <location>
        <begin position="891"/>
        <end position="920"/>
    </location>
</feature>
<dbReference type="PRINTS" id="PR00119">
    <property type="entry name" value="CATATPASE"/>
</dbReference>
<comment type="catalytic activity">
    <reaction evidence="11">
        <text>ATP + H2O = ADP + phosphate + H(+)</text>
        <dbReference type="Rhea" id="RHEA:13065"/>
        <dbReference type="ChEBI" id="CHEBI:15377"/>
        <dbReference type="ChEBI" id="CHEBI:15378"/>
        <dbReference type="ChEBI" id="CHEBI:30616"/>
        <dbReference type="ChEBI" id="CHEBI:43474"/>
        <dbReference type="ChEBI" id="CHEBI:456216"/>
    </reaction>
</comment>
<keyword evidence="2" id="KW-0597">Phosphoprotein</keyword>
<dbReference type="PROSITE" id="PS00154">
    <property type="entry name" value="ATPASE_E1_E2"/>
    <property type="match status" value="1"/>
</dbReference>
<evidence type="ECO:0000256" key="10">
    <source>
        <dbReference type="ARBA" id="ARBA00023136"/>
    </source>
</evidence>
<dbReference type="PANTHER" id="PTHR45630:SF8">
    <property type="entry name" value="CATION-TRANSPORTING ATPASE"/>
    <property type="match status" value="1"/>
</dbReference>
<dbReference type="InterPro" id="IPR036412">
    <property type="entry name" value="HAD-like_sf"/>
</dbReference>
<feature type="region of interest" description="Disordered" evidence="12">
    <location>
        <begin position="1110"/>
        <end position="1152"/>
    </location>
</feature>
<keyword evidence="4" id="KW-0479">Metal-binding</keyword>
<comment type="caution">
    <text evidence="15">The sequence shown here is derived from an EMBL/GenBank/DDBJ whole genome shotgun (WGS) entry which is preliminary data.</text>
</comment>
<keyword evidence="5" id="KW-0547">Nucleotide-binding</keyword>
<evidence type="ECO:0000256" key="6">
    <source>
        <dbReference type="ARBA" id="ARBA00022840"/>
    </source>
</evidence>
<name>A0ABQ5JXZ1_9EUKA</name>
<feature type="transmembrane region" description="Helical" evidence="13">
    <location>
        <begin position="1182"/>
        <end position="1201"/>
    </location>
</feature>
<dbReference type="InterPro" id="IPR023214">
    <property type="entry name" value="HAD_sf"/>
</dbReference>
<evidence type="ECO:0000256" key="7">
    <source>
        <dbReference type="ARBA" id="ARBA00022842"/>
    </source>
</evidence>